<evidence type="ECO:0000259" key="4">
    <source>
        <dbReference type="Pfam" id="PF03816"/>
    </source>
</evidence>
<dbReference type="Pfam" id="PF13399">
    <property type="entry name" value="LytR_C"/>
    <property type="match status" value="1"/>
</dbReference>
<organism evidence="6 7">
    <name type="scientific">Rhodococcus coprophilus</name>
    <dbReference type="NCBI Taxonomy" id="38310"/>
    <lineage>
        <taxon>Bacteria</taxon>
        <taxon>Bacillati</taxon>
        <taxon>Actinomycetota</taxon>
        <taxon>Actinomycetes</taxon>
        <taxon>Mycobacteriales</taxon>
        <taxon>Nocardiaceae</taxon>
        <taxon>Rhodococcus</taxon>
    </lineage>
</organism>
<dbReference type="Gene3D" id="3.40.630.190">
    <property type="entry name" value="LCP protein"/>
    <property type="match status" value="1"/>
</dbReference>
<feature type="compositionally biased region" description="Pro residues" evidence="2">
    <location>
        <begin position="1"/>
        <end position="74"/>
    </location>
</feature>
<keyword evidence="3" id="KW-1133">Transmembrane helix</keyword>
<evidence type="ECO:0000259" key="5">
    <source>
        <dbReference type="Pfam" id="PF13399"/>
    </source>
</evidence>
<evidence type="ECO:0000256" key="3">
    <source>
        <dbReference type="SAM" id="Phobius"/>
    </source>
</evidence>
<dbReference type="InterPro" id="IPR050922">
    <property type="entry name" value="LytR/CpsA/Psr_CW_biosynth"/>
</dbReference>
<dbReference type="Pfam" id="PF03816">
    <property type="entry name" value="LytR_cpsA_psr"/>
    <property type="match status" value="1"/>
</dbReference>
<dbReference type="STRING" id="1219011.GCA_001895045_03008"/>
<evidence type="ECO:0000313" key="6">
    <source>
        <dbReference type="EMBL" id="SQI31176.1"/>
    </source>
</evidence>
<dbReference type="PANTHER" id="PTHR33392:SF6">
    <property type="entry name" value="POLYISOPRENYL-TEICHOIC ACID--PEPTIDOGLYCAN TEICHOIC ACID TRANSFERASE TAGU"/>
    <property type="match status" value="1"/>
</dbReference>
<sequence length="634" mass="65946">MQPPAMQPPAVSPSLPPAPPAVPPRAVPPVPPAPPAPARSPQPTPQRPPAVPVRPAGAPPGPPAPRRAPRPPVADNPTELIEPVDDEFETDLPDAEDIYEEPADLRDGRTQAAPRAVGTDGLTRLESSKRRKNRKLRAAARTAVAAFSVLALVGTGSVWGYVKSTEAGFSQIAALDTESSDIVDAAGQTGDETYLIVGTDTRAGASGAVGAGTTADAEGARADTVILVNIPADRSRVVAVSFPRDLDVERPVCRGWDSSTGDYSSDTYPAAEGDKLNATYALGGPKCLVKVIQKMSGLKIGHFVGIDFAGFEAMVDKVGGVEVCTPTPLEDGELGTILDSPGKHTLSGNKALDYVRARYVFTEGNGDYGRITRQQKFLSSLLRSALSNKVLLDPGKLNGFIGAFTSATFVENVNTESLVKLGRSLQNVDAGAVTFLTVPTAGTNDWGNEIPRLDDIESIFTAIIDDLPLPGEKREEPQDDAAPVAPEPIPVAPGQTAVDPGTVSVQVSNASGESGLAARIAETVGAYGFPVYSVGNYTSTSTKTVIRFTPGQETEAMTVASSFPDAVLQEAPPSAQLGSLVEIVLGTSFDGTVVAPTPAGTELEPVAIEASSSKDAIELPSDLYITNAGDDLCS</sequence>
<feature type="transmembrane region" description="Helical" evidence="3">
    <location>
        <begin position="138"/>
        <end position="162"/>
    </location>
</feature>
<name>A0A2X4TUV1_9NOCA</name>
<gene>
    <name evidence="6" type="primary">brpA</name>
    <name evidence="6" type="ORF">NCTC10994_01914</name>
</gene>
<dbReference type="EMBL" id="LS483468">
    <property type="protein sequence ID" value="SQI31176.1"/>
    <property type="molecule type" value="Genomic_DNA"/>
</dbReference>
<dbReference type="Proteomes" id="UP000249091">
    <property type="component" value="Chromosome 1"/>
</dbReference>
<dbReference type="KEGG" id="rcr:NCTC10994_01914"/>
<dbReference type="Gene3D" id="3.30.70.2390">
    <property type="match status" value="1"/>
</dbReference>
<reference evidence="6 7" key="1">
    <citation type="submission" date="2018-06" db="EMBL/GenBank/DDBJ databases">
        <authorList>
            <consortium name="Pathogen Informatics"/>
            <person name="Doyle S."/>
        </authorList>
    </citation>
    <scope>NUCLEOTIDE SEQUENCE [LARGE SCALE GENOMIC DNA]</scope>
    <source>
        <strain evidence="6 7">NCTC10994</strain>
    </source>
</reference>
<accession>A0A2X4TUV1</accession>
<evidence type="ECO:0000256" key="1">
    <source>
        <dbReference type="ARBA" id="ARBA00006068"/>
    </source>
</evidence>
<protein>
    <submittedName>
        <fullName evidence="6">LytR family transcriptional regulator</fullName>
    </submittedName>
</protein>
<keyword evidence="7" id="KW-1185">Reference proteome</keyword>
<comment type="similarity">
    <text evidence="1">Belongs to the LytR/CpsA/Psr (LCP) family.</text>
</comment>
<keyword evidence="3" id="KW-0812">Transmembrane</keyword>
<keyword evidence="3" id="KW-0472">Membrane</keyword>
<proteinExistence type="inferred from homology"/>
<dbReference type="AlphaFoldDB" id="A0A2X4TUV1"/>
<evidence type="ECO:0000313" key="7">
    <source>
        <dbReference type="Proteomes" id="UP000249091"/>
    </source>
</evidence>
<feature type="region of interest" description="Disordered" evidence="2">
    <location>
        <begin position="1"/>
        <end position="87"/>
    </location>
</feature>
<dbReference type="InterPro" id="IPR027381">
    <property type="entry name" value="LytR/CpsA/Psr_C"/>
</dbReference>
<evidence type="ECO:0000256" key="2">
    <source>
        <dbReference type="SAM" id="MobiDB-lite"/>
    </source>
</evidence>
<feature type="domain" description="Cell envelope-related transcriptional attenuator" evidence="4">
    <location>
        <begin position="221"/>
        <end position="385"/>
    </location>
</feature>
<dbReference type="InterPro" id="IPR004474">
    <property type="entry name" value="LytR_CpsA_psr"/>
</dbReference>
<feature type="region of interest" description="Disordered" evidence="2">
    <location>
        <begin position="107"/>
        <end position="134"/>
    </location>
</feature>
<feature type="domain" description="LytR/CpsA/Psr regulator C-terminal" evidence="5">
    <location>
        <begin position="502"/>
        <end position="589"/>
    </location>
</feature>
<dbReference type="PANTHER" id="PTHR33392">
    <property type="entry name" value="POLYISOPRENYL-TEICHOIC ACID--PEPTIDOGLYCAN TEICHOIC ACID TRANSFERASE TAGU"/>
    <property type="match status" value="1"/>
</dbReference>
<dbReference type="NCBIfam" id="TIGR00350">
    <property type="entry name" value="lytR_cpsA_psr"/>
    <property type="match status" value="1"/>
</dbReference>